<protein>
    <recommendedName>
        <fullName evidence="3">Lipoprotein</fullName>
    </recommendedName>
</protein>
<dbReference type="AlphaFoldDB" id="A0A1I5Q3S6"/>
<organism evidence="1 2">
    <name type="scientific">Qipengyuania nanhaisediminis</name>
    <dbReference type="NCBI Taxonomy" id="604088"/>
    <lineage>
        <taxon>Bacteria</taxon>
        <taxon>Pseudomonadati</taxon>
        <taxon>Pseudomonadota</taxon>
        <taxon>Alphaproteobacteria</taxon>
        <taxon>Sphingomonadales</taxon>
        <taxon>Erythrobacteraceae</taxon>
        <taxon>Qipengyuania</taxon>
    </lineage>
</organism>
<evidence type="ECO:0008006" key="3">
    <source>
        <dbReference type="Google" id="ProtNLM"/>
    </source>
</evidence>
<sequence length="165" mass="17395">MRWIIAIAPLALAACGPTPEEKAAADARAVAEVEANQAPPPEELAPGVITFADVENADMFGAGCNVLPNSGSAGGIAIAVAQSDAGYFKRENEIIRMAADAGSRELPYLAREKYSGLAYSMRLEIDEDAGKQSGDETIDYPSVLTIRDAQDRVVYRESGTTQCGA</sequence>
<evidence type="ECO:0000313" key="1">
    <source>
        <dbReference type="EMBL" id="SFP40885.1"/>
    </source>
</evidence>
<reference evidence="2" key="1">
    <citation type="submission" date="2016-10" db="EMBL/GenBank/DDBJ databases">
        <authorList>
            <person name="Varghese N."/>
            <person name="Submissions S."/>
        </authorList>
    </citation>
    <scope>NUCLEOTIDE SEQUENCE [LARGE SCALE GENOMIC DNA]</scope>
    <source>
        <strain evidence="2">CGMCC 1.7715</strain>
    </source>
</reference>
<proteinExistence type="predicted"/>
<dbReference type="STRING" id="604088.SAMN04488060_2740"/>
<dbReference type="Proteomes" id="UP000199331">
    <property type="component" value="Unassembled WGS sequence"/>
</dbReference>
<accession>A0A1I5Q3S6</accession>
<name>A0A1I5Q3S6_9SPHN</name>
<dbReference type="RefSeq" id="WP_090483003.1">
    <property type="nucleotide sequence ID" value="NZ_FOWZ01000005.1"/>
</dbReference>
<gene>
    <name evidence="1" type="ORF">SAMN04488060_2740</name>
</gene>
<dbReference type="EMBL" id="FOWZ01000005">
    <property type="protein sequence ID" value="SFP40885.1"/>
    <property type="molecule type" value="Genomic_DNA"/>
</dbReference>
<dbReference type="OrthoDB" id="7504757at2"/>
<evidence type="ECO:0000313" key="2">
    <source>
        <dbReference type="Proteomes" id="UP000199331"/>
    </source>
</evidence>
<keyword evidence="2" id="KW-1185">Reference proteome</keyword>
<dbReference type="PROSITE" id="PS51257">
    <property type="entry name" value="PROKAR_LIPOPROTEIN"/>
    <property type="match status" value="1"/>
</dbReference>